<comment type="caution">
    <text evidence="2">The sequence shown here is derived from an EMBL/GenBank/DDBJ whole genome shotgun (WGS) entry which is preliminary data.</text>
</comment>
<feature type="transmembrane region" description="Helical" evidence="1">
    <location>
        <begin position="12"/>
        <end position="30"/>
    </location>
</feature>
<keyword evidence="1" id="KW-0472">Membrane</keyword>
<keyword evidence="1" id="KW-0812">Transmembrane</keyword>
<reference evidence="2 3" key="1">
    <citation type="journal article" date="2017" name="BMC Genomics">
        <title>Comparative genomic and phylogenomic analyses of the Bifidobacteriaceae family.</title>
        <authorList>
            <person name="Lugli G.A."/>
            <person name="Milani C."/>
            <person name="Turroni F."/>
            <person name="Duranti S."/>
            <person name="Mancabelli L."/>
            <person name="Mangifesta M."/>
            <person name="Ferrario C."/>
            <person name="Modesto M."/>
            <person name="Mattarelli P."/>
            <person name="Jiri K."/>
            <person name="van Sinderen D."/>
            <person name="Ventura M."/>
        </authorList>
    </citation>
    <scope>NUCLEOTIDE SEQUENCE [LARGE SCALE GENOMIC DNA]</scope>
    <source>
        <strain evidence="2 3">DSM 100201</strain>
    </source>
</reference>
<gene>
    <name evidence="2" type="ORF">BTIS_2236</name>
</gene>
<evidence type="ECO:0000313" key="3">
    <source>
        <dbReference type="Proteomes" id="UP000216444"/>
    </source>
</evidence>
<dbReference type="RefSeq" id="WP_211279457.1">
    <property type="nucleotide sequence ID" value="NZ_MWWV01000024.1"/>
</dbReference>
<dbReference type="EMBL" id="MWWV01000024">
    <property type="protein sequence ID" value="OZG55390.1"/>
    <property type="molecule type" value="Genomic_DNA"/>
</dbReference>
<feature type="transmembrane region" description="Helical" evidence="1">
    <location>
        <begin position="36"/>
        <end position="54"/>
    </location>
</feature>
<keyword evidence="3" id="KW-1185">Reference proteome</keyword>
<evidence type="ECO:0000256" key="1">
    <source>
        <dbReference type="SAM" id="Phobius"/>
    </source>
</evidence>
<organism evidence="2 3">
    <name type="scientific">Bifidobacterium tissieri</name>
    <dbReference type="NCBI Taxonomy" id="1630162"/>
    <lineage>
        <taxon>Bacteria</taxon>
        <taxon>Bacillati</taxon>
        <taxon>Actinomycetota</taxon>
        <taxon>Actinomycetes</taxon>
        <taxon>Bifidobacteriales</taxon>
        <taxon>Bifidobacteriaceae</taxon>
        <taxon>Bifidobacterium</taxon>
    </lineage>
</organism>
<accession>A0A261F8B3</accession>
<name>A0A261F8B3_9BIFI</name>
<protein>
    <submittedName>
        <fullName evidence="2">Uncharacterized protein</fullName>
    </submittedName>
</protein>
<evidence type="ECO:0000313" key="2">
    <source>
        <dbReference type="EMBL" id="OZG55390.1"/>
    </source>
</evidence>
<proteinExistence type="predicted"/>
<feature type="non-terminal residue" evidence="2">
    <location>
        <position position="1"/>
    </location>
</feature>
<dbReference type="AlphaFoldDB" id="A0A261F8B3"/>
<keyword evidence="1" id="KW-1133">Transmembrane helix</keyword>
<dbReference type="Proteomes" id="UP000216444">
    <property type="component" value="Unassembled WGS sequence"/>
</dbReference>
<sequence>PIRIDVGMIQNIATLLGLIQVVFELIDAIGAGSRPALVAAGALMFILHAIHPLIKRRGRHTRHNRHTNREKGL</sequence>